<proteinExistence type="predicted"/>
<dbReference type="GO" id="GO:0046872">
    <property type="term" value="F:metal ion binding"/>
    <property type="evidence" value="ECO:0007669"/>
    <property type="project" value="InterPro"/>
</dbReference>
<dbReference type="KEGG" id="adin:H7849_03585"/>
<dbReference type="InterPro" id="IPR011761">
    <property type="entry name" value="ATP-grasp"/>
</dbReference>
<evidence type="ECO:0000313" key="3">
    <source>
        <dbReference type="EMBL" id="QNI33071.1"/>
    </source>
</evidence>
<name>A0A7G8BKK1_9BACT</name>
<reference evidence="3 4" key="1">
    <citation type="submission" date="2020-08" db="EMBL/GenBank/DDBJ databases">
        <title>Edaphobacter telluris sp. nov. and Acidobacterium dinghuensis sp. nov., two acidobacteria isolated from forest soil.</title>
        <authorList>
            <person name="Fu J."/>
            <person name="Qiu L."/>
        </authorList>
    </citation>
    <scope>NUCLEOTIDE SEQUENCE [LARGE SCALE GENOMIC DNA]</scope>
    <source>
        <strain evidence="3">4Y35</strain>
    </source>
</reference>
<keyword evidence="1" id="KW-0547">Nucleotide-binding</keyword>
<dbReference type="PROSITE" id="PS50975">
    <property type="entry name" value="ATP_GRASP"/>
    <property type="match status" value="1"/>
</dbReference>
<gene>
    <name evidence="3" type="ORF">H7849_03585</name>
</gene>
<feature type="domain" description="ATP-grasp" evidence="2">
    <location>
        <begin position="112"/>
        <end position="318"/>
    </location>
</feature>
<dbReference type="Gene3D" id="3.30.470.20">
    <property type="entry name" value="ATP-grasp fold, B domain"/>
    <property type="match status" value="1"/>
</dbReference>
<organism evidence="3 4">
    <name type="scientific">Alloacidobacterium dinghuense</name>
    <dbReference type="NCBI Taxonomy" id="2763107"/>
    <lineage>
        <taxon>Bacteria</taxon>
        <taxon>Pseudomonadati</taxon>
        <taxon>Acidobacteriota</taxon>
        <taxon>Terriglobia</taxon>
        <taxon>Terriglobales</taxon>
        <taxon>Acidobacteriaceae</taxon>
        <taxon>Alloacidobacterium</taxon>
    </lineage>
</organism>
<evidence type="ECO:0000256" key="1">
    <source>
        <dbReference type="PROSITE-ProRule" id="PRU00409"/>
    </source>
</evidence>
<dbReference type="RefSeq" id="WP_186744197.1">
    <property type="nucleotide sequence ID" value="NZ_CP060394.1"/>
</dbReference>
<protein>
    <recommendedName>
        <fullName evidence="2">ATP-grasp domain-containing protein</fullName>
    </recommendedName>
</protein>
<accession>A0A7G8BKK1</accession>
<keyword evidence="4" id="KW-1185">Reference proteome</keyword>
<dbReference type="SUPFAM" id="SSF56059">
    <property type="entry name" value="Glutathione synthetase ATP-binding domain-like"/>
    <property type="match status" value="1"/>
</dbReference>
<keyword evidence="1" id="KW-0067">ATP-binding</keyword>
<dbReference type="GO" id="GO:0005524">
    <property type="term" value="F:ATP binding"/>
    <property type="evidence" value="ECO:0007669"/>
    <property type="project" value="UniProtKB-UniRule"/>
</dbReference>
<dbReference type="Proteomes" id="UP000515312">
    <property type="component" value="Chromosome"/>
</dbReference>
<dbReference type="EMBL" id="CP060394">
    <property type="protein sequence ID" value="QNI33071.1"/>
    <property type="molecule type" value="Genomic_DNA"/>
</dbReference>
<evidence type="ECO:0000313" key="4">
    <source>
        <dbReference type="Proteomes" id="UP000515312"/>
    </source>
</evidence>
<sequence>MNASLWWPTSPRLAIAFLKAGCRVSAICPSGHPLRFVSGVHAIHPYRRFDSIGSLRTALQAAKPDLIVPCDDGSVWQLHALHQAEPEFRPLIERSLGAPEAYPILESRSLTLQVASELGIRIPATRAIDSIEGLHALDLEWPAMLKIDGTWGGDGVVPVASPQQATEVFPSLSGARRSAIAWKQFLANRHPLARWLWSRRHGTLATLQKVVVGREVTTMFACWDGEVLASVTVEVLASQRPGGVATILRLVRNDEIDRASCLMARRLRLSGFHGLDFIIEEDTNAPCLIEMNPRATQLGHLNVSPEGNLAEVLAASLTNRPTTGSPVSSLKENDVIALFPHAWKTDPGSQFLVTGYHDVPWDQPELVRELLRKPWPDRRLLNRILAVFKIVAPRDTKQTGPADEEDHAQMTG</sequence>
<evidence type="ECO:0000259" key="2">
    <source>
        <dbReference type="PROSITE" id="PS50975"/>
    </source>
</evidence>
<dbReference type="AlphaFoldDB" id="A0A7G8BKK1"/>